<dbReference type="InterPro" id="IPR010730">
    <property type="entry name" value="HET"/>
</dbReference>
<protein>
    <recommendedName>
        <fullName evidence="2">Heterokaryon incompatibility domain-containing protein</fullName>
    </recommendedName>
</protein>
<feature type="domain" description="Heterokaryon incompatibility" evidence="2">
    <location>
        <begin position="71"/>
        <end position="232"/>
    </location>
</feature>
<dbReference type="Proteomes" id="UP000275078">
    <property type="component" value="Unassembled WGS sequence"/>
</dbReference>
<evidence type="ECO:0000313" key="3">
    <source>
        <dbReference type="EMBL" id="RPA78937.1"/>
    </source>
</evidence>
<dbReference type="STRING" id="1160509.A0A3N4I0H1"/>
<evidence type="ECO:0000259" key="2">
    <source>
        <dbReference type="Pfam" id="PF06985"/>
    </source>
</evidence>
<keyword evidence="4" id="KW-1185">Reference proteome</keyword>
<feature type="region of interest" description="Disordered" evidence="1">
    <location>
        <begin position="1"/>
        <end position="26"/>
    </location>
</feature>
<dbReference type="PANTHER" id="PTHR24148:SF64">
    <property type="entry name" value="HETEROKARYON INCOMPATIBILITY DOMAIN-CONTAINING PROTEIN"/>
    <property type="match status" value="1"/>
</dbReference>
<evidence type="ECO:0000313" key="4">
    <source>
        <dbReference type="Proteomes" id="UP000275078"/>
    </source>
</evidence>
<sequence>MPPVSPSSHPHSPPTNPPQLPPRSSSFTAGITAWLDKVPAHWPHRLIHIPTLTSTPRTGTSTYGTTTCPSYGILTYTWGRWKDRSPHPTPAVPISGTDWPIPSVTPDHFTVEAFLKVIARIGQEVEWVWIDVACIDQRDDSAQKAEEIGKQVGIFRGAKCCFVWLSRLSTAELSEGWGRVLGESCRLQFHGEGDAKLGDPDEALGEILPALLRALEGLFRDPWFSSLWTLQEAILRNDALVLSHEADTIALEEEGGEAYLAILVSYCSNIRKDLLRIAERRRRAFMFGRKHGIDQLISQVLEKVHEVGLIYLVVDNPNIQYGAARYRQTKRPLDRIYGITQIYGIAMGEAKELWELQDRFAGEICRRCPVLGQLFVHIKKPAPGDSWRITEFSSVPEDLRDYPSAVPKCTIEFRKHHDVLFTGKSILLVDFLQQWAQWLQKASADKKNYFDRHPEFLYSCLNLHIDDAAEEERTMSYNPYSPGAAKRDEVGKLRLPSVLKQVRGYGDLTETLSESWCAGTKVSDVAVLWLGTRNNKKAVSLREKSNEVGLLARIRGNFCREVVEQVEGYEYHIQ</sequence>
<reference evidence="3 4" key="1">
    <citation type="journal article" date="2018" name="Nat. Ecol. Evol.">
        <title>Pezizomycetes genomes reveal the molecular basis of ectomycorrhizal truffle lifestyle.</title>
        <authorList>
            <person name="Murat C."/>
            <person name="Payen T."/>
            <person name="Noel B."/>
            <person name="Kuo A."/>
            <person name="Morin E."/>
            <person name="Chen J."/>
            <person name="Kohler A."/>
            <person name="Krizsan K."/>
            <person name="Balestrini R."/>
            <person name="Da Silva C."/>
            <person name="Montanini B."/>
            <person name="Hainaut M."/>
            <person name="Levati E."/>
            <person name="Barry K.W."/>
            <person name="Belfiori B."/>
            <person name="Cichocki N."/>
            <person name="Clum A."/>
            <person name="Dockter R.B."/>
            <person name="Fauchery L."/>
            <person name="Guy J."/>
            <person name="Iotti M."/>
            <person name="Le Tacon F."/>
            <person name="Lindquist E.A."/>
            <person name="Lipzen A."/>
            <person name="Malagnac F."/>
            <person name="Mello A."/>
            <person name="Molinier V."/>
            <person name="Miyauchi S."/>
            <person name="Poulain J."/>
            <person name="Riccioni C."/>
            <person name="Rubini A."/>
            <person name="Sitrit Y."/>
            <person name="Splivallo R."/>
            <person name="Traeger S."/>
            <person name="Wang M."/>
            <person name="Zifcakova L."/>
            <person name="Wipf D."/>
            <person name="Zambonelli A."/>
            <person name="Paolocci F."/>
            <person name="Nowrousian M."/>
            <person name="Ottonello S."/>
            <person name="Baldrian P."/>
            <person name="Spatafora J.W."/>
            <person name="Henrissat B."/>
            <person name="Nagy L.G."/>
            <person name="Aury J.M."/>
            <person name="Wincker P."/>
            <person name="Grigoriev I.V."/>
            <person name="Bonfante P."/>
            <person name="Martin F.M."/>
        </authorList>
    </citation>
    <scope>NUCLEOTIDE SEQUENCE [LARGE SCALE GENOMIC DNA]</scope>
    <source>
        <strain evidence="3 4">RN42</strain>
    </source>
</reference>
<dbReference type="EMBL" id="ML119705">
    <property type="protein sequence ID" value="RPA78937.1"/>
    <property type="molecule type" value="Genomic_DNA"/>
</dbReference>
<evidence type="ECO:0000256" key="1">
    <source>
        <dbReference type="SAM" id="MobiDB-lite"/>
    </source>
</evidence>
<accession>A0A3N4I0H1</accession>
<dbReference type="PANTHER" id="PTHR24148">
    <property type="entry name" value="ANKYRIN REPEAT DOMAIN-CONTAINING PROTEIN 39 HOMOLOG-RELATED"/>
    <property type="match status" value="1"/>
</dbReference>
<name>A0A3N4I0H1_ASCIM</name>
<gene>
    <name evidence="3" type="ORF">BJ508DRAFT_151121</name>
</gene>
<dbReference type="InterPro" id="IPR052895">
    <property type="entry name" value="HetReg/Transcr_Mod"/>
</dbReference>
<organism evidence="3 4">
    <name type="scientific">Ascobolus immersus RN42</name>
    <dbReference type="NCBI Taxonomy" id="1160509"/>
    <lineage>
        <taxon>Eukaryota</taxon>
        <taxon>Fungi</taxon>
        <taxon>Dikarya</taxon>
        <taxon>Ascomycota</taxon>
        <taxon>Pezizomycotina</taxon>
        <taxon>Pezizomycetes</taxon>
        <taxon>Pezizales</taxon>
        <taxon>Ascobolaceae</taxon>
        <taxon>Ascobolus</taxon>
    </lineage>
</organism>
<dbReference type="OrthoDB" id="2157530at2759"/>
<proteinExistence type="predicted"/>
<dbReference type="Pfam" id="PF06985">
    <property type="entry name" value="HET"/>
    <property type="match status" value="1"/>
</dbReference>
<dbReference type="AlphaFoldDB" id="A0A3N4I0H1"/>
<feature type="compositionally biased region" description="Pro residues" evidence="1">
    <location>
        <begin position="1"/>
        <end position="21"/>
    </location>
</feature>